<dbReference type="EMBL" id="JARKIF010000005">
    <property type="protein sequence ID" value="KAJ7638307.1"/>
    <property type="molecule type" value="Genomic_DNA"/>
</dbReference>
<keyword evidence="3" id="KW-1185">Reference proteome</keyword>
<protein>
    <recommendedName>
        <fullName evidence="4">Rab proteins geranylgeranyltransferase</fullName>
    </recommendedName>
</protein>
<evidence type="ECO:0000313" key="2">
    <source>
        <dbReference type="EMBL" id="KAJ7638307.1"/>
    </source>
</evidence>
<dbReference type="Gene3D" id="3.30.519.10">
    <property type="entry name" value="Guanine Nucleotide Dissociation Inhibitor, domain 2"/>
    <property type="match status" value="1"/>
</dbReference>
<dbReference type="InterPro" id="IPR018203">
    <property type="entry name" value="GDP_dissociation_inhibitor"/>
</dbReference>
<evidence type="ECO:0008006" key="4">
    <source>
        <dbReference type="Google" id="ProtNLM"/>
    </source>
</evidence>
<evidence type="ECO:0000313" key="3">
    <source>
        <dbReference type="Proteomes" id="UP001221142"/>
    </source>
</evidence>
<dbReference type="GO" id="GO:0016192">
    <property type="term" value="P:vesicle-mediated transport"/>
    <property type="evidence" value="ECO:0007669"/>
    <property type="project" value="TreeGrafter"/>
</dbReference>
<dbReference type="InterPro" id="IPR036188">
    <property type="entry name" value="FAD/NAD-bd_sf"/>
</dbReference>
<dbReference type="AlphaFoldDB" id="A0AAD7C3K0"/>
<dbReference type="GO" id="GO:0005634">
    <property type="term" value="C:nucleus"/>
    <property type="evidence" value="ECO:0007669"/>
    <property type="project" value="TreeGrafter"/>
</dbReference>
<sequence length="453" mass="48167">MDSDGEGAFQVILVGTGLTESITAAALAKAGVKVAHIDQNPYYGAREASLSFEELIQWQTSPRPGFSSFSRSGDLIEQPRAYSISLAPSLIPSNGPLIDALVASGVSRYGGFRLIERVCVYTPSGTIKAVPGSKEDIFKNKDISLVDKRRLMRFLMFAADDFEGKKELEGSRRFSISRVPSDYPTLPALHRLRRYLRSAGRYGASPFLIGHYGSAGEIAQGFCRTAAVSGAVYVLGRDIESITHSESSHVLRLADFPEPLSCSLLISSQSSPNSDASDEPPRPLDTAVIVFPPSSLSPGGSTTVSATALLTGEGTMSCPRGKWILYLALPLPDAEGSPDPRTLLAPYLDAVLALGSDADGPPTPLFSTFYLQHPSSTAEPTPTAGTTLEIAPPHIAPSSLPPVLPLPDMGDAAAVHAEAVFRAALAVLGIDDEDEHQDDEARWQEFLASDGNA</sequence>
<dbReference type="Gene3D" id="3.50.50.60">
    <property type="entry name" value="FAD/NAD(P)-binding domain"/>
    <property type="match status" value="2"/>
</dbReference>
<dbReference type="PRINTS" id="PR00891">
    <property type="entry name" value="RABGDIREP"/>
</dbReference>
<organism evidence="2 3">
    <name type="scientific">Roridomyces roridus</name>
    <dbReference type="NCBI Taxonomy" id="1738132"/>
    <lineage>
        <taxon>Eukaryota</taxon>
        <taxon>Fungi</taxon>
        <taxon>Dikarya</taxon>
        <taxon>Basidiomycota</taxon>
        <taxon>Agaricomycotina</taxon>
        <taxon>Agaricomycetes</taxon>
        <taxon>Agaricomycetidae</taxon>
        <taxon>Agaricales</taxon>
        <taxon>Marasmiineae</taxon>
        <taxon>Mycenaceae</taxon>
        <taxon>Roridomyces</taxon>
    </lineage>
</organism>
<dbReference type="GO" id="GO:0005092">
    <property type="term" value="F:GDP-dissociation inhibitor activity"/>
    <property type="evidence" value="ECO:0007669"/>
    <property type="project" value="InterPro"/>
</dbReference>
<name>A0AAD7C3K0_9AGAR</name>
<accession>A0AAD7C3K0</accession>
<proteinExistence type="inferred from homology"/>
<gene>
    <name evidence="2" type="ORF">FB45DRAFT_976547</name>
</gene>
<dbReference type="PANTHER" id="PTHR11787">
    <property type="entry name" value="RAB GDP-DISSOCIATION INHIBITOR"/>
    <property type="match status" value="1"/>
</dbReference>
<dbReference type="PANTHER" id="PTHR11787:SF4">
    <property type="entry name" value="CHM, RAB ESCORT PROTEIN 1"/>
    <property type="match status" value="1"/>
</dbReference>
<evidence type="ECO:0000256" key="1">
    <source>
        <dbReference type="ARBA" id="ARBA00005593"/>
    </source>
</evidence>
<dbReference type="GO" id="GO:0007264">
    <property type="term" value="P:small GTPase-mediated signal transduction"/>
    <property type="evidence" value="ECO:0007669"/>
    <property type="project" value="InterPro"/>
</dbReference>
<dbReference type="GO" id="GO:0005829">
    <property type="term" value="C:cytosol"/>
    <property type="evidence" value="ECO:0007669"/>
    <property type="project" value="TreeGrafter"/>
</dbReference>
<reference evidence="2" key="1">
    <citation type="submission" date="2023-03" db="EMBL/GenBank/DDBJ databases">
        <title>Massive genome expansion in bonnet fungi (Mycena s.s.) driven by repeated elements and novel gene families across ecological guilds.</title>
        <authorList>
            <consortium name="Lawrence Berkeley National Laboratory"/>
            <person name="Harder C.B."/>
            <person name="Miyauchi S."/>
            <person name="Viragh M."/>
            <person name="Kuo A."/>
            <person name="Thoen E."/>
            <person name="Andreopoulos B."/>
            <person name="Lu D."/>
            <person name="Skrede I."/>
            <person name="Drula E."/>
            <person name="Henrissat B."/>
            <person name="Morin E."/>
            <person name="Kohler A."/>
            <person name="Barry K."/>
            <person name="LaButti K."/>
            <person name="Morin E."/>
            <person name="Salamov A."/>
            <person name="Lipzen A."/>
            <person name="Mereny Z."/>
            <person name="Hegedus B."/>
            <person name="Baldrian P."/>
            <person name="Stursova M."/>
            <person name="Weitz H."/>
            <person name="Taylor A."/>
            <person name="Grigoriev I.V."/>
            <person name="Nagy L.G."/>
            <person name="Martin F."/>
            <person name="Kauserud H."/>
        </authorList>
    </citation>
    <scope>NUCLEOTIDE SEQUENCE</scope>
    <source>
        <strain evidence="2">9284</strain>
    </source>
</reference>
<dbReference type="Proteomes" id="UP001221142">
    <property type="component" value="Unassembled WGS sequence"/>
</dbReference>
<dbReference type="Pfam" id="PF00996">
    <property type="entry name" value="GDI"/>
    <property type="match status" value="2"/>
</dbReference>
<comment type="caution">
    <text evidence="2">The sequence shown here is derived from an EMBL/GenBank/DDBJ whole genome shotgun (WGS) entry which is preliminary data.</text>
</comment>
<comment type="similarity">
    <text evidence="1">Belongs to the Rab GDI family.</text>
</comment>
<dbReference type="SUPFAM" id="SSF51905">
    <property type="entry name" value="FAD/NAD(P)-binding domain"/>
    <property type="match status" value="1"/>
</dbReference>
<dbReference type="GO" id="GO:0005968">
    <property type="term" value="C:Rab-protein geranylgeranyltransferase complex"/>
    <property type="evidence" value="ECO:0007669"/>
    <property type="project" value="TreeGrafter"/>
</dbReference>